<dbReference type="OrthoDB" id="9809061at2"/>
<evidence type="ECO:0000313" key="7">
    <source>
        <dbReference type="Proteomes" id="UP000078148"/>
    </source>
</evidence>
<comment type="function">
    <text evidence="5">A translational regulator that binds mRNA to regulate translation initiation and/or mRNA stability. Usually binds in the 5'-UTR at or near the Shine-Dalgarno sequence preventing ribosome-binding, thus repressing translation. Its main target seems to be the major flagellin gene, while its function is anatagonized by FliW.</text>
</comment>
<dbReference type="RefSeq" id="WP_060536523.1">
    <property type="nucleotide sequence ID" value="NZ_CP013023.1"/>
</dbReference>
<evidence type="ECO:0000256" key="4">
    <source>
        <dbReference type="ARBA" id="ARBA00022884"/>
    </source>
</evidence>
<gene>
    <name evidence="5" type="primary">csrA</name>
    <name evidence="6" type="ORF">AR543_22505</name>
</gene>
<dbReference type="HAMAP" id="MF_00167">
    <property type="entry name" value="CsrA"/>
    <property type="match status" value="1"/>
</dbReference>
<dbReference type="GO" id="GO:0044781">
    <property type="term" value="P:bacterial-type flagellum organization"/>
    <property type="evidence" value="ECO:0007669"/>
    <property type="project" value="UniProtKB-KW"/>
</dbReference>
<comment type="similarity">
    <text evidence="5">Belongs to the CsrA/RsmA family.</text>
</comment>
<dbReference type="GO" id="GO:0005829">
    <property type="term" value="C:cytosol"/>
    <property type="evidence" value="ECO:0007669"/>
    <property type="project" value="TreeGrafter"/>
</dbReference>
<protein>
    <recommendedName>
        <fullName evidence="5">Translational regulator CsrA</fullName>
    </recommendedName>
</protein>
<dbReference type="InterPro" id="IPR003751">
    <property type="entry name" value="CsrA"/>
</dbReference>
<evidence type="ECO:0000313" key="6">
    <source>
        <dbReference type="EMBL" id="ANF98488.1"/>
    </source>
</evidence>
<comment type="subunit">
    <text evidence="5">Homodimer; the beta-strands of each monomer intercalate to form a hydrophobic core, while the alpha-helices form wings that extend away from the core.</text>
</comment>
<dbReference type="KEGG" id="pbv:AR543_22505"/>
<sequence length="78" mass="8562">MLVLARKKGEKIVIQNDIEVTVLSVDGDTVKLGISAPSHIEIYRHEIYAAIQESNKASAAPQLTQVNALLEQFNKSSK</sequence>
<dbReference type="FunFam" id="2.60.40.4380:FF:000002">
    <property type="entry name" value="Translational regulator CsrA"/>
    <property type="match status" value="1"/>
</dbReference>
<dbReference type="GO" id="GO:0006402">
    <property type="term" value="P:mRNA catabolic process"/>
    <property type="evidence" value="ECO:0007669"/>
    <property type="project" value="InterPro"/>
</dbReference>
<keyword evidence="5" id="KW-1005">Bacterial flagellum biogenesis</keyword>
<dbReference type="PANTHER" id="PTHR34984">
    <property type="entry name" value="CARBON STORAGE REGULATOR"/>
    <property type="match status" value="1"/>
</dbReference>
<dbReference type="GO" id="GO:0045947">
    <property type="term" value="P:negative regulation of translational initiation"/>
    <property type="evidence" value="ECO:0007669"/>
    <property type="project" value="UniProtKB-UniRule"/>
</dbReference>
<dbReference type="InterPro" id="IPR036107">
    <property type="entry name" value="CsrA_sf"/>
</dbReference>
<keyword evidence="4 5" id="KW-0694">RNA-binding</keyword>
<organism evidence="6 7">
    <name type="scientific">Paenibacillus bovis</name>
    <dbReference type="NCBI Taxonomy" id="1616788"/>
    <lineage>
        <taxon>Bacteria</taxon>
        <taxon>Bacillati</taxon>
        <taxon>Bacillota</taxon>
        <taxon>Bacilli</taxon>
        <taxon>Bacillales</taxon>
        <taxon>Paenibacillaceae</taxon>
        <taxon>Paenibacillus</taxon>
    </lineage>
</organism>
<dbReference type="SUPFAM" id="SSF117130">
    <property type="entry name" value="CsrA-like"/>
    <property type="match status" value="1"/>
</dbReference>
<keyword evidence="3 5" id="KW-0810">Translation regulation</keyword>
<dbReference type="GO" id="GO:0048027">
    <property type="term" value="F:mRNA 5'-UTR binding"/>
    <property type="evidence" value="ECO:0007669"/>
    <property type="project" value="UniProtKB-UniRule"/>
</dbReference>
<comment type="subcellular location">
    <subcellularLocation>
        <location evidence="5">Cytoplasm</location>
    </subcellularLocation>
</comment>
<reference evidence="7" key="1">
    <citation type="submission" date="2015-10" db="EMBL/GenBank/DDBJ databases">
        <title>Genome of Paenibacillus bovis sp. nov.</title>
        <authorList>
            <person name="Wu Z."/>
            <person name="Gao C."/>
            <person name="Liu Z."/>
            <person name="Zheng H."/>
        </authorList>
    </citation>
    <scope>NUCLEOTIDE SEQUENCE [LARGE SCALE GENOMIC DNA]</scope>
    <source>
        <strain evidence="7">BD3526</strain>
    </source>
</reference>
<accession>A0A172ZLM3</accession>
<dbReference type="GO" id="GO:0006109">
    <property type="term" value="P:regulation of carbohydrate metabolic process"/>
    <property type="evidence" value="ECO:0007669"/>
    <property type="project" value="InterPro"/>
</dbReference>
<keyword evidence="2 5" id="KW-0678">Repressor</keyword>
<proteinExistence type="inferred from homology"/>
<dbReference type="PANTHER" id="PTHR34984:SF1">
    <property type="entry name" value="CARBON STORAGE REGULATOR"/>
    <property type="match status" value="1"/>
</dbReference>
<dbReference type="NCBIfam" id="NF002469">
    <property type="entry name" value="PRK01712.1"/>
    <property type="match status" value="1"/>
</dbReference>
<dbReference type="AlphaFoldDB" id="A0A172ZLM3"/>
<dbReference type="Proteomes" id="UP000078148">
    <property type="component" value="Chromosome"/>
</dbReference>
<evidence type="ECO:0000256" key="1">
    <source>
        <dbReference type="ARBA" id="ARBA00022490"/>
    </source>
</evidence>
<dbReference type="NCBIfam" id="TIGR00202">
    <property type="entry name" value="csrA"/>
    <property type="match status" value="1"/>
</dbReference>
<dbReference type="STRING" id="1616788.AR543_22505"/>
<dbReference type="GO" id="GO:1902208">
    <property type="term" value="P:regulation of bacterial-type flagellum assembly"/>
    <property type="evidence" value="ECO:0007669"/>
    <property type="project" value="UniProtKB-UniRule"/>
</dbReference>
<dbReference type="Gene3D" id="2.60.40.4380">
    <property type="entry name" value="Translational regulator CsrA"/>
    <property type="match status" value="1"/>
</dbReference>
<evidence type="ECO:0000256" key="3">
    <source>
        <dbReference type="ARBA" id="ARBA00022845"/>
    </source>
</evidence>
<dbReference type="Pfam" id="PF02599">
    <property type="entry name" value="CsrA"/>
    <property type="match status" value="1"/>
</dbReference>
<dbReference type="EMBL" id="CP013023">
    <property type="protein sequence ID" value="ANF98488.1"/>
    <property type="molecule type" value="Genomic_DNA"/>
</dbReference>
<name>A0A172ZLM3_9BACL</name>
<reference evidence="6 7" key="2">
    <citation type="journal article" date="2016" name="Int. J. Syst. Evol. Microbiol.">
        <title>Paenibacillus bovis sp. nov., isolated from raw yak (Bos grunniens) milk.</title>
        <authorList>
            <person name="Gao C."/>
            <person name="Han J."/>
            <person name="Liu Z."/>
            <person name="Xu X."/>
            <person name="Hang F."/>
            <person name="Wu Z."/>
        </authorList>
    </citation>
    <scope>NUCLEOTIDE SEQUENCE [LARGE SCALE GENOMIC DNA]</scope>
    <source>
        <strain evidence="6 7">BD3526</strain>
    </source>
</reference>
<keyword evidence="1 5" id="KW-0963">Cytoplasm</keyword>
<evidence type="ECO:0000256" key="5">
    <source>
        <dbReference type="HAMAP-Rule" id="MF_00167"/>
    </source>
</evidence>
<evidence type="ECO:0000256" key="2">
    <source>
        <dbReference type="ARBA" id="ARBA00022491"/>
    </source>
</evidence>
<keyword evidence="7" id="KW-1185">Reference proteome</keyword>